<organism evidence="3">
    <name type="scientific">Selaginella moellendorffii</name>
    <name type="common">Spikemoss</name>
    <dbReference type="NCBI Taxonomy" id="88036"/>
    <lineage>
        <taxon>Eukaryota</taxon>
        <taxon>Viridiplantae</taxon>
        <taxon>Streptophyta</taxon>
        <taxon>Embryophyta</taxon>
        <taxon>Tracheophyta</taxon>
        <taxon>Lycopodiopsida</taxon>
        <taxon>Selaginellales</taxon>
        <taxon>Selaginellaceae</taxon>
        <taxon>Selaginella</taxon>
    </lineage>
</organism>
<dbReference type="InParanoid" id="D8SIK0"/>
<proteinExistence type="predicted"/>
<dbReference type="Gramene" id="EFJ15636">
    <property type="protein sequence ID" value="EFJ15636"/>
    <property type="gene ID" value="SELMODRAFT_445427"/>
</dbReference>
<gene>
    <name evidence="2" type="ORF">SELMODRAFT_445427</name>
</gene>
<evidence type="ECO:0000313" key="3">
    <source>
        <dbReference type="Proteomes" id="UP000001514"/>
    </source>
</evidence>
<name>D8SIK0_SELML</name>
<evidence type="ECO:0000256" key="1">
    <source>
        <dbReference type="SAM" id="SignalP"/>
    </source>
</evidence>
<dbReference type="Proteomes" id="UP000001514">
    <property type="component" value="Unassembled WGS sequence"/>
</dbReference>
<reference evidence="2 3" key="1">
    <citation type="journal article" date="2011" name="Science">
        <title>The Selaginella genome identifies genetic changes associated with the evolution of vascular plants.</title>
        <authorList>
            <person name="Banks J.A."/>
            <person name="Nishiyama T."/>
            <person name="Hasebe M."/>
            <person name="Bowman J.L."/>
            <person name="Gribskov M."/>
            <person name="dePamphilis C."/>
            <person name="Albert V.A."/>
            <person name="Aono N."/>
            <person name="Aoyama T."/>
            <person name="Ambrose B.A."/>
            <person name="Ashton N.W."/>
            <person name="Axtell M.J."/>
            <person name="Barker E."/>
            <person name="Barker M.S."/>
            <person name="Bennetzen J.L."/>
            <person name="Bonawitz N.D."/>
            <person name="Chapple C."/>
            <person name="Cheng C."/>
            <person name="Correa L.G."/>
            <person name="Dacre M."/>
            <person name="DeBarry J."/>
            <person name="Dreyer I."/>
            <person name="Elias M."/>
            <person name="Engstrom E.M."/>
            <person name="Estelle M."/>
            <person name="Feng L."/>
            <person name="Finet C."/>
            <person name="Floyd S.K."/>
            <person name="Frommer W.B."/>
            <person name="Fujita T."/>
            <person name="Gramzow L."/>
            <person name="Gutensohn M."/>
            <person name="Harholt J."/>
            <person name="Hattori M."/>
            <person name="Heyl A."/>
            <person name="Hirai T."/>
            <person name="Hiwatashi Y."/>
            <person name="Ishikawa M."/>
            <person name="Iwata M."/>
            <person name="Karol K.G."/>
            <person name="Koehler B."/>
            <person name="Kolukisaoglu U."/>
            <person name="Kubo M."/>
            <person name="Kurata T."/>
            <person name="Lalonde S."/>
            <person name="Li K."/>
            <person name="Li Y."/>
            <person name="Litt A."/>
            <person name="Lyons E."/>
            <person name="Manning G."/>
            <person name="Maruyama T."/>
            <person name="Michael T.P."/>
            <person name="Mikami K."/>
            <person name="Miyazaki S."/>
            <person name="Morinaga S."/>
            <person name="Murata T."/>
            <person name="Mueller-Roeber B."/>
            <person name="Nelson D.R."/>
            <person name="Obara M."/>
            <person name="Oguri Y."/>
            <person name="Olmstead R.G."/>
            <person name="Onodera N."/>
            <person name="Petersen B.L."/>
            <person name="Pils B."/>
            <person name="Prigge M."/>
            <person name="Rensing S.A."/>
            <person name="Riano-Pachon D.M."/>
            <person name="Roberts A.W."/>
            <person name="Sato Y."/>
            <person name="Scheller H.V."/>
            <person name="Schulz B."/>
            <person name="Schulz C."/>
            <person name="Shakirov E.V."/>
            <person name="Shibagaki N."/>
            <person name="Shinohara N."/>
            <person name="Shippen D.E."/>
            <person name="Soerensen I."/>
            <person name="Sotooka R."/>
            <person name="Sugimoto N."/>
            <person name="Sugita M."/>
            <person name="Sumikawa N."/>
            <person name="Tanurdzic M."/>
            <person name="Theissen G."/>
            <person name="Ulvskov P."/>
            <person name="Wakazuki S."/>
            <person name="Weng J.K."/>
            <person name="Willats W.W."/>
            <person name="Wipf D."/>
            <person name="Wolf P.G."/>
            <person name="Yang L."/>
            <person name="Zimmer A.D."/>
            <person name="Zhu Q."/>
            <person name="Mitros T."/>
            <person name="Hellsten U."/>
            <person name="Loque D."/>
            <person name="Otillar R."/>
            <person name="Salamov A."/>
            <person name="Schmutz J."/>
            <person name="Shapiro H."/>
            <person name="Lindquist E."/>
            <person name="Lucas S."/>
            <person name="Rokhsar D."/>
            <person name="Grigoriev I.V."/>
        </authorList>
    </citation>
    <scope>NUCLEOTIDE SEQUENCE [LARGE SCALE GENOMIC DNA]</scope>
</reference>
<accession>D8SIK0</accession>
<dbReference type="KEGG" id="smo:SELMODRAFT_445427"/>
<protein>
    <submittedName>
        <fullName evidence="2">Uncharacterized protein</fullName>
    </submittedName>
</protein>
<dbReference type="AlphaFoldDB" id="D8SIK0"/>
<evidence type="ECO:0000313" key="2">
    <source>
        <dbReference type="EMBL" id="EFJ15636.1"/>
    </source>
</evidence>
<feature type="chain" id="PRO_5003122743" evidence="1">
    <location>
        <begin position="19"/>
        <end position="104"/>
    </location>
</feature>
<sequence>MPMALRFTLFLAVACTMAMFMASARPANIGEEVYDITRQNKEVAGFAEDHPVNTEDDHGDPALTLKSCAGKGHSCAPFYIPKGVQCCAGLHCVALIFGVGGVCA</sequence>
<keyword evidence="3" id="KW-1185">Reference proteome</keyword>
<dbReference type="HOGENOM" id="CLU_2254828_0_0_1"/>
<dbReference type="EMBL" id="GL377622">
    <property type="protein sequence ID" value="EFJ15636.1"/>
    <property type="molecule type" value="Genomic_DNA"/>
</dbReference>
<feature type="signal peptide" evidence="1">
    <location>
        <begin position="1"/>
        <end position="18"/>
    </location>
</feature>
<keyword evidence="1" id="KW-0732">Signal</keyword>